<evidence type="ECO:0000313" key="3">
    <source>
        <dbReference type="Proteomes" id="UP000813385"/>
    </source>
</evidence>
<keyword evidence="1" id="KW-0472">Membrane</keyword>
<dbReference type="EMBL" id="JAGPXD010000004">
    <property type="protein sequence ID" value="KAH7358659.1"/>
    <property type="molecule type" value="Genomic_DNA"/>
</dbReference>
<organism evidence="2 3">
    <name type="scientific">Plectosphaerella cucumerina</name>
    <dbReference type="NCBI Taxonomy" id="40658"/>
    <lineage>
        <taxon>Eukaryota</taxon>
        <taxon>Fungi</taxon>
        <taxon>Dikarya</taxon>
        <taxon>Ascomycota</taxon>
        <taxon>Pezizomycotina</taxon>
        <taxon>Sordariomycetes</taxon>
        <taxon>Hypocreomycetidae</taxon>
        <taxon>Glomerellales</taxon>
        <taxon>Plectosphaerellaceae</taxon>
        <taxon>Plectosphaerella</taxon>
    </lineage>
</organism>
<reference evidence="2" key="1">
    <citation type="journal article" date="2021" name="Nat. Commun.">
        <title>Genetic determinants of endophytism in the Arabidopsis root mycobiome.</title>
        <authorList>
            <person name="Mesny F."/>
            <person name="Miyauchi S."/>
            <person name="Thiergart T."/>
            <person name="Pickel B."/>
            <person name="Atanasova L."/>
            <person name="Karlsson M."/>
            <person name="Huettel B."/>
            <person name="Barry K.W."/>
            <person name="Haridas S."/>
            <person name="Chen C."/>
            <person name="Bauer D."/>
            <person name="Andreopoulos W."/>
            <person name="Pangilinan J."/>
            <person name="LaButti K."/>
            <person name="Riley R."/>
            <person name="Lipzen A."/>
            <person name="Clum A."/>
            <person name="Drula E."/>
            <person name="Henrissat B."/>
            <person name="Kohler A."/>
            <person name="Grigoriev I.V."/>
            <person name="Martin F.M."/>
            <person name="Hacquard S."/>
        </authorList>
    </citation>
    <scope>NUCLEOTIDE SEQUENCE</scope>
    <source>
        <strain evidence="2">MPI-CAGE-AT-0016</strain>
    </source>
</reference>
<feature type="transmembrane region" description="Helical" evidence="1">
    <location>
        <begin position="7"/>
        <end position="29"/>
    </location>
</feature>
<comment type="caution">
    <text evidence="2">The sequence shown here is derived from an EMBL/GenBank/DDBJ whole genome shotgun (WGS) entry which is preliminary data.</text>
</comment>
<dbReference type="OrthoDB" id="5363290at2759"/>
<proteinExistence type="predicted"/>
<feature type="transmembrane region" description="Helical" evidence="1">
    <location>
        <begin position="116"/>
        <end position="139"/>
    </location>
</feature>
<dbReference type="AlphaFoldDB" id="A0A8K0TD00"/>
<keyword evidence="1" id="KW-0812">Transmembrane</keyword>
<keyword evidence="3" id="KW-1185">Reference proteome</keyword>
<feature type="transmembrane region" description="Helical" evidence="1">
    <location>
        <begin position="49"/>
        <end position="68"/>
    </location>
</feature>
<accession>A0A8K0TD00</accession>
<dbReference type="Proteomes" id="UP000813385">
    <property type="component" value="Unassembled WGS sequence"/>
</dbReference>
<dbReference type="PANTHER" id="PTHR42083">
    <property type="entry name" value="MARVEL DOMAIN-CONTAINING PROTEIN"/>
    <property type="match status" value="1"/>
</dbReference>
<gene>
    <name evidence="2" type="ORF">B0T11DRAFT_340912</name>
</gene>
<feature type="transmembrane region" description="Helical" evidence="1">
    <location>
        <begin position="75"/>
        <end position="96"/>
    </location>
</feature>
<name>A0A8K0TD00_9PEZI</name>
<evidence type="ECO:0000313" key="2">
    <source>
        <dbReference type="EMBL" id="KAH7358659.1"/>
    </source>
</evidence>
<keyword evidence="1" id="KW-1133">Transmembrane helix</keyword>
<sequence>MGLLQMGAMYLGFSVLHLAQLVMAVTVIGLYAPDLQRANKVGGYVDGKWAYAVVVGSIAAVTSLIYLIPFVLRIGYIWVWDTIVFILWIAAFGIFGQMYIKEDAEGDEGIERMKNAVWVLLTNALLWLISAVAMGIYWLRHREKHTRFTGRARV</sequence>
<dbReference type="PANTHER" id="PTHR42083:SF1">
    <property type="entry name" value="MARVEL DOMAIN-CONTAINING PROTEIN"/>
    <property type="match status" value="1"/>
</dbReference>
<evidence type="ECO:0000256" key="1">
    <source>
        <dbReference type="SAM" id="Phobius"/>
    </source>
</evidence>
<protein>
    <submittedName>
        <fullName evidence="2">Uncharacterized protein</fullName>
    </submittedName>
</protein>